<accession>A0A5J5DIP9</accession>
<feature type="chain" id="PRO_5023909242" evidence="1">
    <location>
        <begin position="23"/>
        <end position="232"/>
    </location>
</feature>
<feature type="non-terminal residue" evidence="2">
    <location>
        <position position="232"/>
    </location>
</feature>
<name>A0A5J5DIP9_9PERO</name>
<keyword evidence="3" id="KW-1185">Reference proteome</keyword>
<evidence type="ECO:0000313" key="3">
    <source>
        <dbReference type="Proteomes" id="UP000327493"/>
    </source>
</evidence>
<comment type="caution">
    <text evidence="2">The sequence shown here is derived from an EMBL/GenBank/DDBJ whole genome shotgun (WGS) entry which is preliminary data.</text>
</comment>
<keyword evidence="1" id="KW-0732">Signal</keyword>
<dbReference type="Pfam" id="PF18744">
    <property type="entry name" value="SNAD1"/>
    <property type="match status" value="1"/>
</dbReference>
<protein>
    <submittedName>
        <fullName evidence="2">Uncharacterized protein</fullName>
    </submittedName>
</protein>
<evidence type="ECO:0000256" key="1">
    <source>
        <dbReference type="SAM" id="SignalP"/>
    </source>
</evidence>
<feature type="signal peptide" evidence="1">
    <location>
        <begin position="1"/>
        <end position="22"/>
    </location>
</feature>
<proteinExistence type="predicted"/>
<dbReference type="EMBL" id="VOFY01000005">
    <property type="protein sequence ID" value="KAA8593143.1"/>
    <property type="molecule type" value="Genomic_DNA"/>
</dbReference>
<organism evidence="2 3">
    <name type="scientific">Etheostoma spectabile</name>
    <name type="common">orangethroat darter</name>
    <dbReference type="NCBI Taxonomy" id="54343"/>
    <lineage>
        <taxon>Eukaryota</taxon>
        <taxon>Metazoa</taxon>
        <taxon>Chordata</taxon>
        <taxon>Craniata</taxon>
        <taxon>Vertebrata</taxon>
        <taxon>Euteleostomi</taxon>
        <taxon>Actinopterygii</taxon>
        <taxon>Neopterygii</taxon>
        <taxon>Teleostei</taxon>
        <taxon>Neoteleostei</taxon>
        <taxon>Acanthomorphata</taxon>
        <taxon>Eupercaria</taxon>
        <taxon>Perciformes</taxon>
        <taxon>Percoidei</taxon>
        <taxon>Percidae</taxon>
        <taxon>Etheostomatinae</taxon>
        <taxon>Etheostoma</taxon>
    </lineage>
</organism>
<dbReference type="AlphaFoldDB" id="A0A5J5DIP9"/>
<gene>
    <name evidence="2" type="ORF">FQN60_018598</name>
</gene>
<sequence length="232" mass="26042">MAGLCWIVVVLVFSLSAGHTEAMNQNDVETITKYILDKYFIANKHFSLAVNIPMNQNLNRLQDLFNADDATTVMNTVRSGAVYRGTNLVEASPRSYTAPNRNQYTEHAEARVLDNIQPLAASSAGKSLVFYSYLSPCGAKCTNPNNYNNILNKIDNIPNDRWADSAFVFSTVFDGFKDQNGRYVYFTVDEIRNTLQNLGATKFGQDNIFRCFRGKRQCIKCFNNGVLSPQCV</sequence>
<reference evidence="2 3" key="1">
    <citation type="submission" date="2019-08" db="EMBL/GenBank/DDBJ databases">
        <title>A chromosome-level genome assembly, high-density linkage maps, and genome scans reveal the genomic architecture of hybrid incompatibilities underlying speciation via character displacement in darters (Percidae: Etheostominae).</title>
        <authorList>
            <person name="Moran R.L."/>
            <person name="Catchen J.M."/>
            <person name="Fuller R.C."/>
        </authorList>
    </citation>
    <scope>NUCLEOTIDE SEQUENCE [LARGE SCALE GENOMIC DNA]</scope>
    <source>
        <strain evidence="2">EspeVRDwgs_2016</strain>
        <tissue evidence="2">Muscle</tissue>
    </source>
</reference>
<dbReference type="InterPro" id="IPR040958">
    <property type="entry name" value="SNAD1"/>
</dbReference>
<dbReference type="Proteomes" id="UP000327493">
    <property type="component" value="Chromosome 5"/>
</dbReference>
<evidence type="ECO:0000313" key="2">
    <source>
        <dbReference type="EMBL" id="KAA8593143.1"/>
    </source>
</evidence>